<dbReference type="EMBL" id="SHKW01000001">
    <property type="protein sequence ID" value="RZU41463.1"/>
    <property type="molecule type" value="Genomic_DNA"/>
</dbReference>
<gene>
    <name evidence="2" type="ORF">BDD14_2986</name>
</gene>
<dbReference type="InterPro" id="IPR037523">
    <property type="entry name" value="VOC_core"/>
</dbReference>
<evidence type="ECO:0000259" key="1">
    <source>
        <dbReference type="PROSITE" id="PS51819"/>
    </source>
</evidence>
<name>A0A4Q7YWI7_9BACT</name>
<dbReference type="AlphaFoldDB" id="A0A4Q7YWI7"/>
<dbReference type="Proteomes" id="UP000292958">
    <property type="component" value="Unassembled WGS sequence"/>
</dbReference>
<proteinExistence type="predicted"/>
<dbReference type="SUPFAM" id="SSF54593">
    <property type="entry name" value="Glyoxalase/Bleomycin resistance protein/Dihydroxybiphenyl dioxygenase"/>
    <property type="match status" value="1"/>
</dbReference>
<evidence type="ECO:0000313" key="3">
    <source>
        <dbReference type="Proteomes" id="UP000292958"/>
    </source>
</evidence>
<evidence type="ECO:0000313" key="2">
    <source>
        <dbReference type="EMBL" id="RZU41463.1"/>
    </source>
</evidence>
<dbReference type="CDD" id="cd07247">
    <property type="entry name" value="SgaA_N_like"/>
    <property type="match status" value="1"/>
</dbReference>
<dbReference type="OrthoDB" id="9804235at2"/>
<accession>A0A4Q7YWI7</accession>
<protein>
    <recommendedName>
        <fullName evidence="1">VOC domain-containing protein</fullName>
    </recommendedName>
</protein>
<dbReference type="Gene3D" id="3.10.180.10">
    <property type="entry name" value="2,3-Dihydroxybiphenyl 1,2-Dioxygenase, domain 1"/>
    <property type="match status" value="1"/>
</dbReference>
<dbReference type="PROSITE" id="PS51819">
    <property type="entry name" value="VOC"/>
    <property type="match status" value="1"/>
</dbReference>
<dbReference type="PANTHER" id="PTHR33993">
    <property type="entry name" value="GLYOXALASE-RELATED"/>
    <property type="match status" value="1"/>
</dbReference>
<organism evidence="2 3">
    <name type="scientific">Edaphobacter modestus</name>
    <dbReference type="NCBI Taxonomy" id="388466"/>
    <lineage>
        <taxon>Bacteria</taxon>
        <taxon>Pseudomonadati</taxon>
        <taxon>Acidobacteriota</taxon>
        <taxon>Terriglobia</taxon>
        <taxon>Terriglobales</taxon>
        <taxon>Acidobacteriaceae</taxon>
        <taxon>Edaphobacter</taxon>
    </lineage>
</organism>
<comment type="caution">
    <text evidence="2">The sequence shown here is derived from an EMBL/GenBank/DDBJ whole genome shotgun (WGS) entry which is preliminary data.</text>
</comment>
<dbReference type="Pfam" id="PF00903">
    <property type="entry name" value="Glyoxalase"/>
    <property type="match status" value="1"/>
</dbReference>
<feature type="domain" description="VOC" evidence="1">
    <location>
        <begin position="8"/>
        <end position="117"/>
    </location>
</feature>
<dbReference type="InterPro" id="IPR004360">
    <property type="entry name" value="Glyas_Fos-R_dOase_dom"/>
</dbReference>
<dbReference type="RefSeq" id="WP_130419384.1">
    <property type="nucleotide sequence ID" value="NZ_SHKW01000001.1"/>
</dbReference>
<keyword evidence="3" id="KW-1185">Reference proteome</keyword>
<reference evidence="2 3" key="1">
    <citation type="submission" date="2019-02" db="EMBL/GenBank/DDBJ databases">
        <title>Genomic Encyclopedia of Archaeal and Bacterial Type Strains, Phase II (KMG-II): from individual species to whole genera.</title>
        <authorList>
            <person name="Goeker M."/>
        </authorList>
    </citation>
    <scope>NUCLEOTIDE SEQUENCE [LARGE SCALE GENOMIC DNA]</scope>
    <source>
        <strain evidence="2 3">DSM 18101</strain>
    </source>
</reference>
<dbReference type="InterPro" id="IPR029068">
    <property type="entry name" value="Glyas_Bleomycin-R_OHBP_Dase"/>
</dbReference>
<sequence length="126" mass="13559">MAEPANGKICYIEIPAMDVARSSEFYSRVFGWTIRQRGDGATAFDDTTGQVSGAWVTGRPPQEPGLAVYIMVNDAEAAIEKIQANSGEIVQPIGGDPGEITARFRDPGGNIMAIYQEPKPKNVSVE</sequence>
<dbReference type="InterPro" id="IPR052164">
    <property type="entry name" value="Anthracycline_SecMetBiosynth"/>
</dbReference>